<feature type="chain" id="PRO_5046832159" evidence="2">
    <location>
        <begin position="19"/>
        <end position="253"/>
    </location>
</feature>
<organism evidence="3 4">
    <name type="scientific">Massilia aerilata</name>
    <dbReference type="NCBI Taxonomy" id="453817"/>
    <lineage>
        <taxon>Bacteria</taxon>
        <taxon>Pseudomonadati</taxon>
        <taxon>Pseudomonadota</taxon>
        <taxon>Betaproteobacteria</taxon>
        <taxon>Burkholderiales</taxon>
        <taxon>Oxalobacteraceae</taxon>
        <taxon>Telluria group</taxon>
        <taxon>Massilia</taxon>
    </lineage>
</organism>
<dbReference type="RefSeq" id="WP_379768838.1">
    <property type="nucleotide sequence ID" value="NZ_JBHSMZ010000004.1"/>
</dbReference>
<keyword evidence="4" id="KW-1185">Reference proteome</keyword>
<dbReference type="SUPFAM" id="SSF81901">
    <property type="entry name" value="HCP-like"/>
    <property type="match status" value="1"/>
</dbReference>
<accession>A0ABW0RVQ5</accession>
<keyword evidence="2" id="KW-0732">Signal</keyword>
<proteinExistence type="predicted"/>
<reference evidence="4" key="1">
    <citation type="journal article" date="2019" name="Int. J. Syst. Evol. Microbiol.">
        <title>The Global Catalogue of Microorganisms (GCM) 10K type strain sequencing project: providing services to taxonomists for standard genome sequencing and annotation.</title>
        <authorList>
            <consortium name="The Broad Institute Genomics Platform"/>
            <consortium name="The Broad Institute Genome Sequencing Center for Infectious Disease"/>
            <person name="Wu L."/>
            <person name="Ma J."/>
        </authorList>
    </citation>
    <scope>NUCLEOTIDE SEQUENCE [LARGE SCALE GENOMIC DNA]</scope>
    <source>
        <strain evidence="4">CGMCC 4.5798</strain>
    </source>
</reference>
<name>A0ABW0RVQ5_9BURK</name>
<gene>
    <name evidence="3" type="ORF">ACFPO9_07060</name>
</gene>
<feature type="signal peptide" evidence="2">
    <location>
        <begin position="1"/>
        <end position="18"/>
    </location>
</feature>
<dbReference type="InterPro" id="IPR006597">
    <property type="entry name" value="Sel1-like"/>
</dbReference>
<dbReference type="Proteomes" id="UP001596086">
    <property type="component" value="Unassembled WGS sequence"/>
</dbReference>
<evidence type="ECO:0000256" key="2">
    <source>
        <dbReference type="SAM" id="SignalP"/>
    </source>
</evidence>
<feature type="compositionally biased region" description="Basic and acidic residues" evidence="1">
    <location>
        <begin position="235"/>
        <end position="245"/>
    </location>
</feature>
<dbReference type="EMBL" id="JBHSMZ010000004">
    <property type="protein sequence ID" value="MFC5548274.1"/>
    <property type="molecule type" value="Genomic_DNA"/>
</dbReference>
<feature type="region of interest" description="Disordered" evidence="1">
    <location>
        <begin position="228"/>
        <end position="253"/>
    </location>
</feature>
<sequence>MKTLLFCVALLAAGAACADELADADALFAKKAYPEALQKYTRLANAGNVTAQQHLGEMYFYGEAGEIDIDKATGWFRKAAAKGNATAIASLEMIKQRDKRRADLDYWIEKYDGADVRTDEYRCPAPRFPAVSRQTEEIDRYSAKMQAWQACYNRYAEHLNAVTPLTKRIPEDIKGLLTKAELEKATAHMNAVQEGLSEDVKISARMVVADFTAWRDATDAYVAQHNEIVKNAPTPEREKELEARKGNYAPPGK</sequence>
<evidence type="ECO:0000256" key="1">
    <source>
        <dbReference type="SAM" id="MobiDB-lite"/>
    </source>
</evidence>
<evidence type="ECO:0000313" key="4">
    <source>
        <dbReference type="Proteomes" id="UP001596086"/>
    </source>
</evidence>
<dbReference type="PROSITE" id="PS51257">
    <property type="entry name" value="PROKAR_LIPOPROTEIN"/>
    <property type="match status" value="1"/>
</dbReference>
<evidence type="ECO:0000313" key="3">
    <source>
        <dbReference type="EMBL" id="MFC5548274.1"/>
    </source>
</evidence>
<dbReference type="SMART" id="SM00671">
    <property type="entry name" value="SEL1"/>
    <property type="match status" value="1"/>
</dbReference>
<protein>
    <submittedName>
        <fullName evidence="3">Tetratricopeptide repeat protein</fullName>
    </submittedName>
</protein>
<dbReference type="InterPro" id="IPR011990">
    <property type="entry name" value="TPR-like_helical_dom_sf"/>
</dbReference>
<dbReference type="Gene3D" id="1.25.40.10">
    <property type="entry name" value="Tetratricopeptide repeat domain"/>
    <property type="match status" value="1"/>
</dbReference>
<comment type="caution">
    <text evidence="3">The sequence shown here is derived from an EMBL/GenBank/DDBJ whole genome shotgun (WGS) entry which is preliminary data.</text>
</comment>